<dbReference type="GO" id="GO:0006368">
    <property type="term" value="P:transcription elongation by RNA polymerase II"/>
    <property type="evidence" value="ECO:0007669"/>
    <property type="project" value="InterPro"/>
</dbReference>
<accession>A0A0T6AUG7</accession>
<dbReference type="GO" id="GO:0032968">
    <property type="term" value="P:positive regulation of transcription elongation by RNA polymerase II"/>
    <property type="evidence" value="ECO:0007669"/>
    <property type="project" value="TreeGrafter"/>
</dbReference>
<dbReference type="InterPro" id="IPR031176">
    <property type="entry name" value="ELL/occludin"/>
</dbReference>
<feature type="non-terminal residue" evidence="3">
    <location>
        <position position="1"/>
    </location>
</feature>
<evidence type="ECO:0000313" key="3">
    <source>
        <dbReference type="EMBL" id="KRT78832.1"/>
    </source>
</evidence>
<feature type="region of interest" description="Disordered" evidence="1">
    <location>
        <begin position="134"/>
        <end position="188"/>
    </location>
</feature>
<dbReference type="GO" id="GO:0000987">
    <property type="term" value="F:cis-regulatory region sequence-specific DNA binding"/>
    <property type="evidence" value="ECO:0007669"/>
    <property type="project" value="TreeGrafter"/>
</dbReference>
<feature type="domain" description="RNA polymerase II elongation factor ELL N-terminal" evidence="2">
    <location>
        <begin position="3"/>
        <end position="187"/>
    </location>
</feature>
<dbReference type="Proteomes" id="UP000051574">
    <property type="component" value="Unassembled WGS sequence"/>
</dbReference>
<dbReference type="Pfam" id="PF10390">
    <property type="entry name" value="ELL"/>
    <property type="match status" value="1"/>
</dbReference>
<dbReference type="GO" id="GO:0042795">
    <property type="term" value="P:snRNA transcription by RNA polymerase II"/>
    <property type="evidence" value="ECO:0007669"/>
    <property type="project" value="TreeGrafter"/>
</dbReference>
<protein>
    <recommendedName>
        <fullName evidence="2">RNA polymerase II elongation factor ELL N-terminal domain-containing protein</fullName>
    </recommendedName>
</protein>
<evidence type="ECO:0000259" key="2">
    <source>
        <dbReference type="Pfam" id="PF10390"/>
    </source>
</evidence>
<dbReference type="PANTHER" id="PTHR23288:SF17">
    <property type="entry name" value="RNA POLYMERASE II ELONGATION FACTOR ELL"/>
    <property type="match status" value="1"/>
</dbReference>
<dbReference type="OrthoDB" id="6284217at2759"/>
<name>A0A0T6AUG7_9SCAR</name>
<evidence type="ECO:0000256" key="1">
    <source>
        <dbReference type="SAM" id="MobiDB-lite"/>
    </source>
</evidence>
<feature type="compositionally biased region" description="Low complexity" evidence="1">
    <location>
        <begin position="155"/>
        <end position="171"/>
    </location>
</feature>
<comment type="caution">
    <text evidence="3">The sequence shown here is derived from an EMBL/GenBank/DDBJ whole genome shotgun (WGS) entry which is preliminary data.</text>
</comment>
<dbReference type="GO" id="GO:0008023">
    <property type="term" value="C:transcription elongation factor complex"/>
    <property type="evidence" value="ECO:0007669"/>
    <property type="project" value="InterPro"/>
</dbReference>
<dbReference type="InterPro" id="IPR019464">
    <property type="entry name" value="ELL_N"/>
</dbReference>
<organism evidence="3 4">
    <name type="scientific">Oryctes borbonicus</name>
    <dbReference type="NCBI Taxonomy" id="1629725"/>
    <lineage>
        <taxon>Eukaryota</taxon>
        <taxon>Metazoa</taxon>
        <taxon>Ecdysozoa</taxon>
        <taxon>Arthropoda</taxon>
        <taxon>Hexapoda</taxon>
        <taxon>Insecta</taxon>
        <taxon>Pterygota</taxon>
        <taxon>Neoptera</taxon>
        <taxon>Endopterygota</taxon>
        <taxon>Coleoptera</taxon>
        <taxon>Polyphaga</taxon>
        <taxon>Scarabaeiformia</taxon>
        <taxon>Scarabaeidae</taxon>
        <taxon>Dynastinae</taxon>
        <taxon>Oryctes</taxon>
    </lineage>
</organism>
<reference evidence="3 4" key="1">
    <citation type="submission" date="2015-09" db="EMBL/GenBank/DDBJ databases">
        <title>Draft genome of the scarab beetle Oryctes borbonicus.</title>
        <authorList>
            <person name="Meyer J.M."/>
            <person name="Markov G.V."/>
            <person name="Baskaran P."/>
            <person name="Herrmann M."/>
            <person name="Sommer R.J."/>
            <person name="Roedelsperger C."/>
        </authorList>
    </citation>
    <scope>NUCLEOTIDE SEQUENCE [LARGE SCALE GENOMIC DNA]</scope>
    <source>
        <strain evidence="3">OB123</strain>
        <tissue evidence="3">Whole animal</tissue>
    </source>
</reference>
<feature type="non-terminal residue" evidence="3">
    <location>
        <position position="188"/>
    </location>
</feature>
<sequence length="188" mass="20824">NKFSKNPTIKFLGNEGQLCFPLQQNESKSFKFSMSSTADMEGPGGSFESVQQSGPPRDPLQALGAIPYKIRIHASDDVYEVTKIRMTEAEENHKNKCTREIKPNQTDIGKKVKVKQVPGSTNLPSRYRRDIQLPRDNIVKPSYQPSSVPSKLPIVHSNGLSNGLGNNHVSSTRPKPSMPDIAKRPLKA</sequence>
<keyword evidence="4" id="KW-1185">Reference proteome</keyword>
<dbReference type="EMBL" id="LJIG01022765">
    <property type="protein sequence ID" value="KRT78832.1"/>
    <property type="molecule type" value="Genomic_DNA"/>
</dbReference>
<dbReference type="PANTHER" id="PTHR23288">
    <property type="entry name" value="OCCLUDIN AND RNA POLYMERASE II ELONGATION FACTOR ELL"/>
    <property type="match status" value="1"/>
</dbReference>
<dbReference type="AlphaFoldDB" id="A0A0T6AUG7"/>
<feature type="region of interest" description="Disordered" evidence="1">
    <location>
        <begin position="33"/>
        <end position="61"/>
    </location>
</feature>
<gene>
    <name evidence="3" type="ORF">AMK59_7725</name>
</gene>
<proteinExistence type="predicted"/>
<evidence type="ECO:0000313" key="4">
    <source>
        <dbReference type="Proteomes" id="UP000051574"/>
    </source>
</evidence>